<dbReference type="GO" id="GO:0005737">
    <property type="term" value="C:cytoplasm"/>
    <property type="evidence" value="ECO:0007669"/>
    <property type="project" value="TreeGrafter"/>
</dbReference>
<sequence length="918" mass="98545">MAVPFGVPRSSAHGQHAQALLPRTSVVDTQPCGRGLPTMGKVTVGPCTLLERDGELASLTRWWREARDGTGRLVLVGGEAGSGKTALIEEFARTLGSVRLLRGGCEPLTTPLPLGPLRDMALGVSAPLRRQLTGEAEPAAVRRLMLDELRSGGEPALVLLDDAHWADEATFDLLRFLGRRIEARPAMIVVVYRQDEVGARHPLRVLAGDLAALPVVRRLTVPMLSEAAVTRLAAGTGIDPGELHRRTGGNAFFVTEVLADGRATVPPTVRDAVLARAARLELGAREALDALACLGTRAAPWLVEAVSGRAADDLDACMDRGLVTAVDGTVAFRHELVRVAVLEAIPPGRAAALHRQALAVLGARPPGEVEPARLADHAQRADDRAAVLAYAPLAAERASRLGAHTEAADHLRHALAALGDEPDAARAGLLEELGRQCHLADDLDDALRARQEAVDAWRAVGDDRRRGGALVGLAITAAHLAREIPLGEKACDEALALLATQPPGPEYALACAIRAKLSAMAFRNADAVAWGERLLAAAGEGSEPQERALALLSIGIGRAQDGDPAGLDLIAESVRLARGASVEDQAGLAYFWLQLICVTRRWYRQADRWYEEALSFTDDHGQEVWRQWLRAFRSRALLDQGRWDDAEALASEVLRTAGVDDGRRMIAMVVLGRLRARRGDPDARPLLARVHSVMVTAEPVVDWIIGSTPALAEAGTYAGDLDQARTLVTPALAAATTQGEPWLLGELAYWLARADGPAAVPGRAAEPYRLQLSGRSREAAGRWEETGCPYEAALALADTTDEGMLREALAIFDRLGARPMRDITARRLRRLGARDIPRRPSRTAGPDGLSAREQEVLALLADGLRNAEIADVLFLSRRTVEHHVAAVLRKLGVNNRSEAGRYARRNGVEPASPTSRVR</sequence>
<evidence type="ECO:0000256" key="2">
    <source>
        <dbReference type="ARBA" id="ARBA00022840"/>
    </source>
</evidence>
<dbReference type="InterPro" id="IPR011990">
    <property type="entry name" value="TPR-like_helical_dom_sf"/>
</dbReference>
<dbReference type="SMART" id="SM00421">
    <property type="entry name" value="HTH_LUXR"/>
    <property type="match status" value="1"/>
</dbReference>
<proteinExistence type="predicted"/>
<dbReference type="GO" id="GO:0004016">
    <property type="term" value="F:adenylate cyclase activity"/>
    <property type="evidence" value="ECO:0007669"/>
    <property type="project" value="TreeGrafter"/>
</dbReference>
<evidence type="ECO:0000313" key="5">
    <source>
        <dbReference type="Proteomes" id="UP000325211"/>
    </source>
</evidence>
<dbReference type="InterPro" id="IPR000792">
    <property type="entry name" value="Tscrpt_reg_LuxR_C"/>
</dbReference>
<accession>A0A5P2CYU1</accession>
<dbReference type="Proteomes" id="UP000325211">
    <property type="component" value="Chromosome"/>
</dbReference>
<dbReference type="InterPro" id="IPR016032">
    <property type="entry name" value="Sig_transdc_resp-reg_C-effctor"/>
</dbReference>
<dbReference type="AlphaFoldDB" id="A0A5P2CYU1"/>
<dbReference type="PANTHER" id="PTHR16305">
    <property type="entry name" value="TESTICULAR SOLUBLE ADENYLYL CYCLASE"/>
    <property type="match status" value="1"/>
</dbReference>
<dbReference type="SUPFAM" id="SSF52540">
    <property type="entry name" value="P-loop containing nucleoside triphosphate hydrolases"/>
    <property type="match status" value="1"/>
</dbReference>
<dbReference type="Gene3D" id="1.25.40.10">
    <property type="entry name" value="Tetratricopeptide repeat domain"/>
    <property type="match status" value="1"/>
</dbReference>
<dbReference type="InterPro" id="IPR027417">
    <property type="entry name" value="P-loop_NTPase"/>
</dbReference>
<feature type="domain" description="HTH luxR-type" evidence="3">
    <location>
        <begin position="842"/>
        <end position="907"/>
    </location>
</feature>
<protein>
    <submittedName>
        <fullName evidence="4">Helix-turn-helix transcriptional regulator</fullName>
    </submittedName>
</protein>
<dbReference type="Pfam" id="PF00196">
    <property type="entry name" value="GerE"/>
    <property type="match status" value="1"/>
</dbReference>
<dbReference type="Gene3D" id="1.10.10.10">
    <property type="entry name" value="Winged helix-like DNA-binding domain superfamily/Winged helix DNA-binding domain"/>
    <property type="match status" value="1"/>
</dbReference>
<dbReference type="SUPFAM" id="SSF46894">
    <property type="entry name" value="C-terminal effector domain of the bipartite response regulators"/>
    <property type="match status" value="1"/>
</dbReference>
<dbReference type="SUPFAM" id="SSF48452">
    <property type="entry name" value="TPR-like"/>
    <property type="match status" value="1"/>
</dbReference>
<dbReference type="GO" id="GO:0005524">
    <property type="term" value="F:ATP binding"/>
    <property type="evidence" value="ECO:0007669"/>
    <property type="project" value="UniProtKB-KW"/>
</dbReference>
<dbReference type="Pfam" id="PF13191">
    <property type="entry name" value="AAA_16"/>
    <property type="match status" value="1"/>
</dbReference>
<organism evidence="4 5">
    <name type="scientific">Streptomyces venezuelae</name>
    <dbReference type="NCBI Taxonomy" id="54571"/>
    <lineage>
        <taxon>Bacteria</taxon>
        <taxon>Bacillati</taxon>
        <taxon>Actinomycetota</taxon>
        <taxon>Actinomycetes</taxon>
        <taxon>Kitasatosporales</taxon>
        <taxon>Streptomycetaceae</taxon>
        <taxon>Streptomyces</taxon>
    </lineage>
</organism>
<name>A0A5P2CYU1_STRVZ</name>
<dbReference type="GO" id="GO:0006355">
    <property type="term" value="P:regulation of DNA-templated transcription"/>
    <property type="evidence" value="ECO:0007669"/>
    <property type="project" value="InterPro"/>
</dbReference>
<dbReference type="PANTHER" id="PTHR16305:SF35">
    <property type="entry name" value="TRANSCRIPTIONAL ACTIVATOR DOMAIN"/>
    <property type="match status" value="1"/>
</dbReference>
<dbReference type="PROSITE" id="PS00622">
    <property type="entry name" value="HTH_LUXR_1"/>
    <property type="match status" value="1"/>
</dbReference>
<gene>
    <name evidence="4" type="ORF">DEJ50_04055</name>
</gene>
<dbReference type="PROSITE" id="PS50043">
    <property type="entry name" value="HTH_LUXR_2"/>
    <property type="match status" value="1"/>
</dbReference>
<evidence type="ECO:0000256" key="1">
    <source>
        <dbReference type="ARBA" id="ARBA00022741"/>
    </source>
</evidence>
<dbReference type="InterPro" id="IPR041664">
    <property type="entry name" value="AAA_16"/>
</dbReference>
<dbReference type="GO" id="GO:0003677">
    <property type="term" value="F:DNA binding"/>
    <property type="evidence" value="ECO:0007669"/>
    <property type="project" value="InterPro"/>
</dbReference>
<dbReference type="EMBL" id="CP029190">
    <property type="protein sequence ID" value="QES47137.1"/>
    <property type="molecule type" value="Genomic_DNA"/>
</dbReference>
<keyword evidence="2" id="KW-0067">ATP-binding</keyword>
<evidence type="ECO:0000259" key="3">
    <source>
        <dbReference type="PROSITE" id="PS50043"/>
    </source>
</evidence>
<dbReference type="CDD" id="cd06170">
    <property type="entry name" value="LuxR_C_like"/>
    <property type="match status" value="1"/>
</dbReference>
<dbReference type="PRINTS" id="PR00038">
    <property type="entry name" value="HTHLUXR"/>
</dbReference>
<keyword evidence="1" id="KW-0547">Nucleotide-binding</keyword>
<evidence type="ECO:0000313" key="4">
    <source>
        <dbReference type="EMBL" id="QES47137.1"/>
    </source>
</evidence>
<dbReference type="OrthoDB" id="5476461at2"/>
<reference evidence="4 5" key="1">
    <citation type="submission" date="2018-05" db="EMBL/GenBank/DDBJ databases">
        <title>Streptomyces venezuelae.</title>
        <authorList>
            <person name="Kim W."/>
            <person name="Lee N."/>
            <person name="Cho B.-K."/>
        </authorList>
    </citation>
    <scope>NUCLEOTIDE SEQUENCE [LARGE SCALE GENOMIC DNA]</scope>
    <source>
        <strain evidence="4 5">ATCC 21782</strain>
    </source>
</reference>
<dbReference type="InterPro" id="IPR036388">
    <property type="entry name" value="WH-like_DNA-bd_sf"/>
</dbReference>